<feature type="non-terminal residue" evidence="1">
    <location>
        <position position="1"/>
    </location>
</feature>
<comment type="caution">
    <text evidence="1">The sequence shown here is derived from an EMBL/GenBank/DDBJ whole genome shotgun (WGS) entry which is preliminary data.</text>
</comment>
<dbReference type="Proteomes" id="UP001295444">
    <property type="component" value="Unassembled WGS sequence"/>
</dbReference>
<gene>
    <name evidence="1" type="ORF">PECUL_23A011568</name>
</gene>
<evidence type="ECO:0000313" key="1">
    <source>
        <dbReference type="EMBL" id="CAH2329652.1"/>
    </source>
</evidence>
<keyword evidence="2" id="KW-1185">Reference proteome</keyword>
<dbReference type="EMBL" id="CAKOES020000001">
    <property type="protein sequence ID" value="CAH2329652.1"/>
    <property type="molecule type" value="Genomic_DNA"/>
</dbReference>
<accession>A0AAD1WZW2</accession>
<sequence length="89" mass="10737">SNTILQRCWFTPKKPKALSDCYRALMMRQPDTEFPFAKQWSRELGREQTPEEWTSKLNASKGVTRCYSYIEAHRKLICRWYLTPQRLHQ</sequence>
<organism evidence="1 2">
    <name type="scientific">Pelobates cultripes</name>
    <name type="common">Western spadefoot toad</name>
    <dbReference type="NCBI Taxonomy" id="61616"/>
    <lineage>
        <taxon>Eukaryota</taxon>
        <taxon>Metazoa</taxon>
        <taxon>Chordata</taxon>
        <taxon>Craniata</taxon>
        <taxon>Vertebrata</taxon>
        <taxon>Euteleostomi</taxon>
        <taxon>Amphibia</taxon>
        <taxon>Batrachia</taxon>
        <taxon>Anura</taxon>
        <taxon>Pelobatoidea</taxon>
        <taxon>Pelobatidae</taxon>
        <taxon>Pelobates</taxon>
    </lineage>
</organism>
<feature type="non-terminal residue" evidence="1">
    <location>
        <position position="89"/>
    </location>
</feature>
<protein>
    <submittedName>
        <fullName evidence="1">Uncharacterized protein</fullName>
    </submittedName>
</protein>
<reference evidence="1" key="1">
    <citation type="submission" date="2022-03" db="EMBL/GenBank/DDBJ databases">
        <authorList>
            <person name="Alioto T."/>
            <person name="Alioto T."/>
            <person name="Gomez Garrido J."/>
        </authorList>
    </citation>
    <scope>NUCLEOTIDE SEQUENCE</scope>
</reference>
<proteinExistence type="predicted"/>
<evidence type="ECO:0000313" key="2">
    <source>
        <dbReference type="Proteomes" id="UP001295444"/>
    </source>
</evidence>
<dbReference type="AlphaFoldDB" id="A0AAD1WZW2"/>
<name>A0AAD1WZW2_PELCU</name>